<evidence type="ECO:0000313" key="5">
    <source>
        <dbReference type="EMBL" id="KAE9079464.1"/>
    </source>
</evidence>
<dbReference type="Proteomes" id="UP000440367">
    <property type="component" value="Unassembled WGS sequence"/>
</dbReference>
<reference evidence="10 11" key="1">
    <citation type="submission" date="2018-08" db="EMBL/GenBank/DDBJ databases">
        <title>Genomic investigation of the strawberry pathogen Phytophthora fragariae indicates pathogenicity is determined by transcriptional variation in three key races.</title>
        <authorList>
            <person name="Adams T.M."/>
            <person name="Armitage A.D."/>
            <person name="Sobczyk M.K."/>
            <person name="Bates H.J."/>
            <person name="Dunwell J.M."/>
            <person name="Nellist C.F."/>
            <person name="Harrison R.J."/>
        </authorList>
    </citation>
    <scope>NUCLEOTIDE SEQUENCE [LARGE SCALE GENOMIC DNA]</scope>
    <source>
        <strain evidence="9 12">A4</strain>
        <strain evidence="6 13">BC-1</strain>
        <strain evidence="7 17">BC-23</strain>
        <strain evidence="8 11">NOV-27</strain>
        <strain evidence="5 14">NOV-5</strain>
        <strain evidence="4 15">NOV-71</strain>
        <strain evidence="1 10">NOV-9</strain>
        <strain evidence="3 18">ONT-3</strain>
        <strain evidence="2 16">SCRP245</strain>
    </source>
</reference>
<evidence type="ECO:0000313" key="6">
    <source>
        <dbReference type="EMBL" id="KAE9172871.1"/>
    </source>
</evidence>
<protein>
    <submittedName>
        <fullName evidence="6">Uncharacterized protein</fullName>
    </submittedName>
</protein>
<dbReference type="EMBL" id="QXFW01005489">
    <property type="protein sequence ID" value="KAE8961858.1"/>
    <property type="molecule type" value="Genomic_DNA"/>
</dbReference>
<evidence type="ECO:0000313" key="8">
    <source>
        <dbReference type="EMBL" id="KAE9174244.1"/>
    </source>
</evidence>
<dbReference type="Proteomes" id="UP000437068">
    <property type="component" value="Unassembled WGS sequence"/>
</dbReference>
<gene>
    <name evidence="9" type="ORF">PF001_g27181</name>
    <name evidence="6" type="ORF">PF002_g29461</name>
    <name evidence="7" type="ORF">PF004_g27057</name>
    <name evidence="8" type="ORF">PF005_g25942</name>
    <name evidence="5" type="ORF">PF006_g27517</name>
    <name evidence="4" type="ORF">PF007_g28538</name>
    <name evidence="1" type="ORF">PF009_g26650</name>
    <name evidence="3" type="ORF">PF010_g29714</name>
    <name evidence="2" type="ORF">PF011_g29593</name>
</gene>
<evidence type="ECO:0000313" key="15">
    <source>
        <dbReference type="Proteomes" id="UP000441208"/>
    </source>
</evidence>
<dbReference type="Proteomes" id="UP000488956">
    <property type="component" value="Unassembled WGS sequence"/>
</dbReference>
<evidence type="ECO:0000313" key="16">
    <source>
        <dbReference type="Proteomes" id="UP000460718"/>
    </source>
</evidence>
<dbReference type="AlphaFoldDB" id="A0A6A3VT52"/>
<dbReference type="EMBL" id="QXGF01002879">
    <property type="protein sequence ID" value="KAE8923094.1"/>
    <property type="molecule type" value="Genomic_DNA"/>
</dbReference>
<dbReference type="EMBL" id="QXGE01003621">
    <property type="protein sequence ID" value="KAE9274157.1"/>
    <property type="molecule type" value="Genomic_DNA"/>
</dbReference>
<proteinExistence type="predicted"/>
<evidence type="ECO:0000313" key="18">
    <source>
        <dbReference type="Proteomes" id="UP000488956"/>
    </source>
</evidence>
<evidence type="ECO:0000313" key="17">
    <source>
        <dbReference type="Proteomes" id="UP000476176"/>
    </source>
</evidence>
<evidence type="ECO:0000313" key="14">
    <source>
        <dbReference type="Proteomes" id="UP000440732"/>
    </source>
</evidence>
<evidence type="ECO:0000313" key="10">
    <source>
        <dbReference type="Proteomes" id="UP000429523"/>
    </source>
</evidence>
<sequence length="54" mass="5908">MTVASAVQHTSALLLLISQTCIFTFKLMPCVARGSSGYRFHSSRSLTCIIMDVN</sequence>
<dbReference type="EMBL" id="QXGC01003779">
    <property type="protein sequence ID" value="KAE9173171.1"/>
    <property type="molecule type" value="Genomic_DNA"/>
</dbReference>
<dbReference type="EMBL" id="QXGA01003776">
    <property type="protein sequence ID" value="KAE9079464.1"/>
    <property type="molecule type" value="Genomic_DNA"/>
</dbReference>
<dbReference type="Proteomes" id="UP000440732">
    <property type="component" value="Unassembled WGS sequence"/>
</dbReference>
<name>A0A6A3VT52_9STRA</name>
<dbReference type="EMBL" id="QXFX01005117">
    <property type="protein sequence ID" value="KAE9061710.1"/>
    <property type="molecule type" value="Genomic_DNA"/>
</dbReference>
<accession>A0A6A3VT52</accession>
<evidence type="ECO:0000313" key="2">
    <source>
        <dbReference type="EMBL" id="KAE8961858.1"/>
    </source>
</evidence>
<evidence type="ECO:0000313" key="3">
    <source>
        <dbReference type="EMBL" id="KAE9061710.1"/>
    </source>
</evidence>
<evidence type="ECO:0000313" key="12">
    <source>
        <dbReference type="Proteomes" id="UP000437068"/>
    </source>
</evidence>
<evidence type="ECO:0000313" key="4">
    <source>
        <dbReference type="EMBL" id="KAE9066270.1"/>
    </source>
</evidence>
<dbReference type="Proteomes" id="UP000433483">
    <property type="component" value="Unassembled WGS sequence"/>
</dbReference>
<evidence type="ECO:0000313" key="1">
    <source>
        <dbReference type="EMBL" id="KAE8923094.1"/>
    </source>
</evidence>
<dbReference type="EMBL" id="QXFZ01003980">
    <property type="protein sequence ID" value="KAE9066270.1"/>
    <property type="molecule type" value="Genomic_DNA"/>
</dbReference>
<dbReference type="Proteomes" id="UP000460718">
    <property type="component" value="Unassembled WGS sequence"/>
</dbReference>
<dbReference type="Proteomes" id="UP000476176">
    <property type="component" value="Unassembled WGS sequence"/>
</dbReference>
<organism evidence="6 13">
    <name type="scientific">Phytophthora fragariae</name>
    <dbReference type="NCBI Taxonomy" id="53985"/>
    <lineage>
        <taxon>Eukaryota</taxon>
        <taxon>Sar</taxon>
        <taxon>Stramenopiles</taxon>
        <taxon>Oomycota</taxon>
        <taxon>Peronosporomycetes</taxon>
        <taxon>Peronosporales</taxon>
        <taxon>Peronosporaceae</taxon>
        <taxon>Phytophthora</taxon>
    </lineage>
</organism>
<evidence type="ECO:0000313" key="9">
    <source>
        <dbReference type="EMBL" id="KAE9274157.1"/>
    </source>
</evidence>
<dbReference type="EMBL" id="QXGB01002894">
    <property type="protein sequence ID" value="KAE9174244.1"/>
    <property type="molecule type" value="Genomic_DNA"/>
</dbReference>
<evidence type="ECO:0000313" key="11">
    <source>
        <dbReference type="Proteomes" id="UP000433483"/>
    </source>
</evidence>
<dbReference type="Proteomes" id="UP000441208">
    <property type="component" value="Unassembled WGS sequence"/>
</dbReference>
<evidence type="ECO:0000313" key="13">
    <source>
        <dbReference type="Proteomes" id="UP000440367"/>
    </source>
</evidence>
<dbReference type="EMBL" id="QXGD01004037">
    <property type="protein sequence ID" value="KAE9172871.1"/>
    <property type="molecule type" value="Genomic_DNA"/>
</dbReference>
<comment type="caution">
    <text evidence="6">The sequence shown here is derived from an EMBL/GenBank/DDBJ whole genome shotgun (WGS) entry which is preliminary data.</text>
</comment>
<keyword evidence="11" id="KW-1185">Reference proteome</keyword>
<dbReference type="Proteomes" id="UP000429523">
    <property type="component" value="Unassembled WGS sequence"/>
</dbReference>
<evidence type="ECO:0000313" key="7">
    <source>
        <dbReference type="EMBL" id="KAE9173171.1"/>
    </source>
</evidence>